<proteinExistence type="predicted"/>
<sequence length="241" mass="27308">MSKGASKDEIRKTVWRLLEEKGVARFPRPIFGRIPNFVGAEEAASRLCRTSIYRKAEVVKVNPDSPQLEVRRRTLMDGKMLLMPTPRLSSGFLLLDPKKIPSGSVEWAATIRGSFKFGKPLRPSEVPGVDLIVLGSVAVSREGWRLGKGEGYGEIEYAILRELGKVDERVSIATTVHELQIVECVPHDRYDVPVDYIVTREKFYEVKPRKPKPSGIYWEDLPLEKLNKIPILQQLLDSRGR</sequence>
<evidence type="ECO:0000313" key="2">
    <source>
        <dbReference type="Proteomes" id="UP000244066"/>
    </source>
</evidence>
<organism evidence="1 2">
    <name type="scientific">Candidatus Terraquivivens tikiterensis</name>
    <dbReference type="NCBI Taxonomy" id="1980982"/>
    <lineage>
        <taxon>Archaea</taxon>
        <taxon>Nitrososphaerota</taxon>
        <taxon>Candidatus Wolframiiraptoraceae</taxon>
        <taxon>Candidatus Terraquivivens</taxon>
    </lineage>
</organism>
<evidence type="ECO:0000313" key="1">
    <source>
        <dbReference type="EMBL" id="PUA31510.1"/>
    </source>
</evidence>
<dbReference type="InterPro" id="IPR024185">
    <property type="entry name" value="FTHF_cligase-like_sf"/>
</dbReference>
<dbReference type="InterPro" id="IPR002698">
    <property type="entry name" value="FTHF_cligase"/>
</dbReference>
<dbReference type="PANTHER" id="PTHR13017:SF0">
    <property type="entry name" value="METHENYLTETRAHYDROFOLATE SYNTHASE DOMAIN-CONTAINING PROTEIN"/>
    <property type="match status" value="1"/>
</dbReference>
<dbReference type="GO" id="GO:0005737">
    <property type="term" value="C:cytoplasm"/>
    <property type="evidence" value="ECO:0007669"/>
    <property type="project" value="TreeGrafter"/>
</dbReference>
<accession>A0A2R7Y1T7</accession>
<dbReference type="InterPro" id="IPR037171">
    <property type="entry name" value="NagB/RpiA_transferase-like"/>
</dbReference>
<dbReference type="GO" id="GO:0016874">
    <property type="term" value="F:ligase activity"/>
    <property type="evidence" value="ECO:0007669"/>
    <property type="project" value="UniProtKB-KW"/>
</dbReference>
<protein>
    <submittedName>
        <fullName evidence="1">5-formyltetrahydrofolate cyclo-ligase</fullName>
    </submittedName>
</protein>
<reference evidence="1 2" key="1">
    <citation type="submission" date="2017-04" db="EMBL/GenBank/DDBJ databases">
        <title>Draft Aigarchaeota genome from a New Zealand hot spring.</title>
        <authorList>
            <person name="Reysenbach A.-L."/>
            <person name="Donaho J.A."/>
            <person name="Gerhart J."/>
            <person name="Kelley J.F."/>
            <person name="Kouba K."/>
            <person name="Podar M."/>
            <person name="Stott M."/>
        </authorList>
    </citation>
    <scope>NUCLEOTIDE SEQUENCE [LARGE SCALE GENOMIC DNA]</scope>
    <source>
        <strain evidence="1">NZ13_MG1</strain>
    </source>
</reference>
<gene>
    <name evidence="1" type="ORF">B9J98_06065</name>
</gene>
<dbReference type="Pfam" id="PF01812">
    <property type="entry name" value="5-FTHF_cyc-lig"/>
    <property type="match status" value="1"/>
</dbReference>
<dbReference type="AlphaFoldDB" id="A0A2R7Y1T7"/>
<dbReference type="SUPFAM" id="SSF100950">
    <property type="entry name" value="NagB/RpiA/CoA transferase-like"/>
    <property type="match status" value="1"/>
</dbReference>
<comment type="caution">
    <text evidence="1">The sequence shown here is derived from an EMBL/GenBank/DDBJ whole genome shotgun (WGS) entry which is preliminary data.</text>
</comment>
<dbReference type="PANTHER" id="PTHR13017">
    <property type="entry name" value="5-FORMYLTETRAHYDROFOLATE CYCLO-LIGASE-RELATED"/>
    <property type="match status" value="1"/>
</dbReference>
<keyword evidence="1" id="KW-0436">Ligase</keyword>
<name>A0A2R7Y1T7_9ARCH</name>
<dbReference type="Gene3D" id="3.40.50.10420">
    <property type="entry name" value="NagB/RpiA/CoA transferase-like"/>
    <property type="match status" value="1"/>
</dbReference>
<dbReference type="Proteomes" id="UP000244066">
    <property type="component" value="Unassembled WGS sequence"/>
</dbReference>
<dbReference type="EMBL" id="NDWU01000016">
    <property type="protein sequence ID" value="PUA31510.1"/>
    <property type="molecule type" value="Genomic_DNA"/>
</dbReference>